<dbReference type="InterPro" id="IPR007694">
    <property type="entry name" value="DNA_helicase_DnaB-like_C"/>
</dbReference>
<evidence type="ECO:0000256" key="1">
    <source>
        <dbReference type="ARBA" id="ARBA00022515"/>
    </source>
</evidence>
<dbReference type="Gene3D" id="3.40.50.300">
    <property type="entry name" value="P-loop containing nucleotide triphosphate hydrolases"/>
    <property type="match status" value="1"/>
</dbReference>
<feature type="domain" description="SF4 helicase" evidence="2">
    <location>
        <begin position="85"/>
        <end position="151"/>
    </location>
</feature>
<comment type="caution">
    <text evidence="3">The sequence shown here is derived from an EMBL/GenBank/DDBJ whole genome shotgun (WGS) entry which is preliminary data.</text>
</comment>
<reference evidence="3 4" key="1">
    <citation type="submission" date="2018-09" db="EMBL/GenBank/DDBJ databases">
        <authorList>
            <person name="Livingstone P.G."/>
            <person name="Whitworth D.E."/>
        </authorList>
    </citation>
    <scope>NUCLEOTIDE SEQUENCE [LARGE SCALE GENOMIC DNA]</scope>
    <source>
        <strain evidence="3 4">CA031B</strain>
    </source>
</reference>
<dbReference type="Gene3D" id="1.10.860.10">
    <property type="entry name" value="DNAb Helicase, Chain A"/>
    <property type="match status" value="1"/>
</dbReference>
<gene>
    <name evidence="3" type="ORF">D7Y13_42765</name>
</gene>
<keyword evidence="3" id="KW-0067">ATP-binding</keyword>
<protein>
    <submittedName>
        <fullName evidence="3">Replicative DNA helicase</fullName>
    </submittedName>
</protein>
<dbReference type="EMBL" id="RAWI01000991">
    <property type="protein sequence ID" value="RKH83267.1"/>
    <property type="molecule type" value="Genomic_DNA"/>
</dbReference>
<keyword evidence="1" id="KW-0639">Primosome</keyword>
<dbReference type="PANTHER" id="PTHR30153">
    <property type="entry name" value="REPLICATIVE DNA HELICASE DNAB"/>
    <property type="match status" value="1"/>
</dbReference>
<name>A0ABX9Q6H1_9BACT</name>
<dbReference type="SUPFAM" id="SSF52540">
    <property type="entry name" value="P-loop containing nucleoside triphosphate hydrolases"/>
    <property type="match status" value="1"/>
</dbReference>
<dbReference type="PROSITE" id="PS51199">
    <property type="entry name" value="SF4_HELICASE"/>
    <property type="match status" value="1"/>
</dbReference>
<dbReference type="PANTHER" id="PTHR30153:SF2">
    <property type="entry name" value="REPLICATIVE DNA HELICASE"/>
    <property type="match status" value="1"/>
</dbReference>
<dbReference type="GO" id="GO:0004386">
    <property type="term" value="F:helicase activity"/>
    <property type="evidence" value="ECO:0007669"/>
    <property type="project" value="UniProtKB-KW"/>
</dbReference>
<keyword evidence="3" id="KW-0547">Nucleotide-binding</keyword>
<dbReference type="InterPro" id="IPR027417">
    <property type="entry name" value="P-loop_NTPase"/>
</dbReference>
<dbReference type="InterPro" id="IPR016136">
    <property type="entry name" value="DNA_helicase_N/primase_C"/>
</dbReference>
<evidence type="ECO:0000259" key="2">
    <source>
        <dbReference type="PROSITE" id="PS51199"/>
    </source>
</evidence>
<evidence type="ECO:0000313" key="3">
    <source>
        <dbReference type="EMBL" id="RKH83267.1"/>
    </source>
</evidence>
<feature type="non-terminal residue" evidence="3">
    <location>
        <position position="151"/>
    </location>
</feature>
<dbReference type="Pfam" id="PF03796">
    <property type="entry name" value="DnaB_C"/>
    <property type="match status" value="1"/>
</dbReference>
<keyword evidence="3" id="KW-0378">Hydrolase</keyword>
<keyword evidence="3" id="KW-0347">Helicase</keyword>
<keyword evidence="4" id="KW-1185">Reference proteome</keyword>
<accession>A0ABX9Q6H1</accession>
<proteinExistence type="predicted"/>
<dbReference type="Proteomes" id="UP000278907">
    <property type="component" value="Unassembled WGS sequence"/>
</dbReference>
<dbReference type="RefSeq" id="WP_279637205.1">
    <property type="nucleotide sequence ID" value="NZ_RAWI01000991.1"/>
</dbReference>
<sequence length="151" mass="16523">KVNSAANIEFHARIIAEYAMKRALIAVGSDIERFAFEDSTDVFMLMDKLQQDLFSISEKSIRRNYASMASIMTQALTELDARKNHVDGLTGVPSGFTELDKLTNGWQKSDLIIVAARPGMGKTAFVVSAARNAAVEFNKGVAIFSLEMASV</sequence>
<organism evidence="3 4">
    <name type="scientific">Corallococcus praedator</name>
    <dbReference type="NCBI Taxonomy" id="2316724"/>
    <lineage>
        <taxon>Bacteria</taxon>
        <taxon>Pseudomonadati</taxon>
        <taxon>Myxococcota</taxon>
        <taxon>Myxococcia</taxon>
        <taxon>Myxococcales</taxon>
        <taxon>Cystobacterineae</taxon>
        <taxon>Myxococcaceae</taxon>
        <taxon>Corallococcus</taxon>
    </lineage>
</organism>
<evidence type="ECO:0000313" key="4">
    <source>
        <dbReference type="Proteomes" id="UP000278907"/>
    </source>
</evidence>
<feature type="non-terminal residue" evidence="3">
    <location>
        <position position="1"/>
    </location>
</feature>